<reference evidence="1" key="1">
    <citation type="submission" date="2013-11" db="EMBL/GenBank/DDBJ databases">
        <title>Genome sequence of the fusiform rust pathogen reveals effectors for host alternation and coevolution with pine.</title>
        <authorList>
            <consortium name="DOE Joint Genome Institute"/>
            <person name="Smith K."/>
            <person name="Pendleton A."/>
            <person name="Kubisiak T."/>
            <person name="Anderson C."/>
            <person name="Salamov A."/>
            <person name="Aerts A."/>
            <person name="Riley R."/>
            <person name="Clum A."/>
            <person name="Lindquist E."/>
            <person name="Ence D."/>
            <person name="Campbell M."/>
            <person name="Kronenberg Z."/>
            <person name="Feau N."/>
            <person name="Dhillon B."/>
            <person name="Hamelin R."/>
            <person name="Burleigh J."/>
            <person name="Smith J."/>
            <person name="Yandell M."/>
            <person name="Nelson C."/>
            <person name="Grigoriev I."/>
            <person name="Davis J."/>
        </authorList>
    </citation>
    <scope>NUCLEOTIDE SEQUENCE</scope>
    <source>
        <strain evidence="1">G11</strain>
    </source>
</reference>
<sequence length="168" mass="19168">MPSLVKNALVPLDAAGTEYLAWKNQLWDMIDYVTTIDNYLETERPPGEERYDSIICSMIVCSIDNSFILQIKRSWSAKGTFDYLKSLFHFPSRTTHIGHWQDVLATKFEPGDSLNIHLAKIQLKIEDLDWNSFEWSKDSILGICMQLSMPTLGDVSFANVNMVLDACL</sequence>
<gene>
    <name evidence="1" type="ORF">CROQUDRAFT_660305</name>
</gene>
<proteinExistence type="predicted"/>
<dbReference type="Proteomes" id="UP000886653">
    <property type="component" value="Unassembled WGS sequence"/>
</dbReference>
<evidence type="ECO:0000313" key="1">
    <source>
        <dbReference type="EMBL" id="KAG0144142.1"/>
    </source>
</evidence>
<accession>A0A9P6T9F7</accession>
<dbReference type="EMBL" id="MU167301">
    <property type="protein sequence ID" value="KAG0144142.1"/>
    <property type="molecule type" value="Genomic_DNA"/>
</dbReference>
<name>A0A9P6T9F7_9BASI</name>
<dbReference type="AlphaFoldDB" id="A0A9P6T9F7"/>
<keyword evidence="2" id="KW-1185">Reference proteome</keyword>
<evidence type="ECO:0000313" key="2">
    <source>
        <dbReference type="Proteomes" id="UP000886653"/>
    </source>
</evidence>
<protein>
    <submittedName>
        <fullName evidence="1">Uncharacterized protein</fullName>
    </submittedName>
</protein>
<comment type="caution">
    <text evidence="1">The sequence shown here is derived from an EMBL/GenBank/DDBJ whole genome shotgun (WGS) entry which is preliminary data.</text>
</comment>
<organism evidence="1 2">
    <name type="scientific">Cronartium quercuum f. sp. fusiforme G11</name>
    <dbReference type="NCBI Taxonomy" id="708437"/>
    <lineage>
        <taxon>Eukaryota</taxon>
        <taxon>Fungi</taxon>
        <taxon>Dikarya</taxon>
        <taxon>Basidiomycota</taxon>
        <taxon>Pucciniomycotina</taxon>
        <taxon>Pucciniomycetes</taxon>
        <taxon>Pucciniales</taxon>
        <taxon>Coleosporiaceae</taxon>
        <taxon>Cronartium</taxon>
    </lineage>
</organism>